<protein>
    <recommendedName>
        <fullName evidence="1">Heterokaryon incompatibility domain-containing protein</fullName>
    </recommendedName>
</protein>
<dbReference type="InterPro" id="IPR052895">
    <property type="entry name" value="HetReg/Transcr_Mod"/>
</dbReference>
<sequence>MATTTRVYTPLPGTSSVRLLFIEAGGFTDMIHVRLQVFPDLVACPPFNALSYTWGDPDPSEIISCNGVDIRIRKNLADALRRFRAPVNGYRAPRKLQTGWLSDIKDRLQWKVSGSGRPAWADFAQEDEQESFGHSQVALWADALCINQDDLAEKSVQVRLMRRIYQQADSVLIWLGANGKGVDDALWLIARTLRNTRRELGNWRKCDLDDLDQQLLGDWALNDIGFPSRYGSYSYLWKGLCSFYNRPWFCRVWIYQEVILARKCEVFAGSYRIEWLAITQAARWSIKWGLIHLPGILYDCSEGLSNAATLGRHTRLGKIKPLGFLLSHTAFFQASNPLDKVFALLGLAEEYQETLETLPSALETDYRREHTQLYRDVTRYLIERDQSLCILSFNQADANSQDSTLSKGPRKIPSWVQLFNSPRTHRSLGSYGSMYQASSNIPVEIGSSKTEDVLVLAGLTCGVVRSYTAVLSKAESPTASVKRVFDFYNSTSVKDHLSAFALTFTNEHHGTTLPEPQKLAMATFLAVAHDIHFMWLDDPRRVKKYTPDFGRLTDSIAARMAKRRLFITENGYTGLGPANLRQGDMVVVLFGGKVPYILRQQEGHHVLVGETYTLGLSSGEAIELMKRGQLEKRRFEIR</sequence>
<dbReference type="InterPro" id="IPR010730">
    <property type="entry name" value="HET"/>
</dbReference>
<dbReference type="PANTHER" id="PTHR24148:SF64">
    <property type="entry name" value="HETEROKARYON INCOMPATIBILITY DOMAIN-CONTAINING PROTEIN"/>
    <property type="match status" value="1"/>
</dbReference>
<keyword evidence="3" id="KW-1185">Reference proteome</keyword>
<gene>
    <name evidence="2" type="ORF">FNYG_14603</name>
</gene>
<comment type="caution">
    <text evidence="2">The sequence shown here is derived from an EMBL/GenBank/DDBJ whole genome shotgun (WGS) entry which is preliminary data.</text>
</comment>
<dbReference type="AlphaFoldDB" id="A0A2K0USC5"/>
<reference evidence="2 3" key="1">
    <citation type="submission" date="2017-06" db="EMBL/GenBank/DDBJ databases">
        <title>Genome of Fusarium nygamai isolate CS10214.</title>
        <authorList>
            <person name="Gardiner D.M."/>
            <person name="Obanor F."/>
            <person name="Kazan K."/>
        </authorList>
    </citation>
    <scope>NUCLEOTIDE SEQUENCE [LARGE SCALE GENOMIC DNA]</scope>
    <source>
        <strain evidence="2 3">CS10214</strain>
    </source>
</reference>
<evidence type="ECO:0000259" key="1">
    <source>
        <dbReference type="Pfam" id="PF06985"/>
    </source>
</evidence>
<proteinExistence type="predicted"/>
<dbReference type="Pfam" id="PF26639">
    <property type="entry name" value="Het-6_barrel"/>
    <property type="match status" value="1"/>
</dbReference>
<organism evidence="2 3">
    <name type="scientific">Gibberella nygamai</name>
    <name type="common">Bean root rot disease fungus</name>
    <name type="synonym">Fusarium nygamai</name>
    <dbReference type="NCBI Taxonomy" id="42673"/>
    <lineage>
        <taxon>Eukaryota</taxon>
        <taxon>Fungi</taxon>
        <taxon>Dikarya</taxon>
        <taxon>Ascomycota</taxon>
        <taxon>Pezizomycotina</taxon>
        <taxon>Sordariomycetes</taxon>
        <taxon>Hypocreomycetidae</taxon>
        <taxon>Hypocreales</taxon>
        <taxon>Nectriaceae</taxon>
        <taxon>Fusarium</taxon>
        <taxon>Fusarium fujikuroi species complex</taxon>
    </lineage>
</organism>
<dbReference type="Proteomes" id="UP000236664">
    <property type="component" value="Unassembled WGS sequence"/>
</dbReference>
<dbReference type="Pfam" id="PF06985">
    <property type="entry name" value="HET"/>
    <property type="match status" value="1"/>
</dbReference>
<dbReference type="EMBL" id="MTQA01000358">
    <property type="protein sequence ID" value="PNP60666.1"/>
    <property type="molecule type" value="Genomic_DNA"/>
</dbReference>
<accession>A0A2K0USC5</accession>
<name>A0A2K0USC5_GIBNY</name>
<evidence type="ECO:0000313" key="3">
    <source>
        <dbReference type="Proteomes" id="UP000236664"/>
    </source>
</evidence>
<feature type="domain" description="Heterokaryon incompatibility" evidence="1">
    <location>
        <begin position="137"/>
        <end position="257"/>
    </location>
</feature>
<dbReference type="OrthoDB" id="2288928at2759"/>
<dbReference type="PANTHER" id="PTHR24148">
    <property type="entry name" value="ANKYRIN REPEAT DOMAIN-CONTAINING PROTEIN 39 HOMOLOG-RELATED"/>
    <property type="match status" value="1"/>
</dbReference>
<evidence type="ECO:0000313" key="2">
    <source>
        <dbReference type="EMBL" id="PNP60666.1"/>
    </source>
</evidence>